<dbReference type="EMBL" id="CP016172">
    <property type="protein sequence ID" value="ANN76598.1"/>
    <property type="molecule type" value="Genomic_DNA"/>
</dbReference>
<feature type="domain" description="Response regulatory" evidence="3">
    <location>
        <begin position="16"/>
        <end position="130"/>
    </location>
</feature>
<protein>
    <recommendedName>
        <fullName evidence="3">Response regulatory domain-containing protein</fullName>
    </recommendedName>
</protein>
<feature type="modified residue" description="4-aspartylphosphate" evidence="2">
    <location>
        <position position="65"/>
    </location>
</feature>
<accession>A0A193GAE1</accession>
<dbReference type="PANTHER" id="PTHR44591">
    <property type="entry name" value="STRESS RESPONSE REGULATOR PROTEIN 1"/>
    <property type="match status" value="1"/>
</dbReference>
<evidence type="ECO:0000256" key="2">
    <source>
        <dbReference type="PROSITE-ProRule" id="PRU00169"/>
    </source>
</evidence>
<dbReference type="PANTHER" id="PTHR44591:SF25">
    <property type="entry name" value="CHEMOTAXIS TWO-COMPONENT RESPONSE REGULATOR"/>
    <property type="match status" value="1"/>
</dbReference>
<sequence length="165" mass="17123">MGVPTAEDLSLRKRLAISVIDDDAPVLRATVALLRALGHEPTGFDSAASFLSHYGRRRDDCIVADIHMPGMTGIELRRTLRARGDATPLILVTGAARPHLRRQAMQAGVVDILKKPFGADALLQAILHAVATTASCASCASTERSASPASAAASPAGGTRPCGCA</sequence>
<dbReference type="InterPro" id="IPR011006">
    <property type="entry name" value="CheY-like_superfamily"/>
</dbReference>
<dbReference type="GO" id="GO:0000160">
    <property type="term" value="P:phosphorelay signal transduction system"/>
    <property type="evidence" value="ECO:0007669"/>
    <property type="project" value="InterPro"/>
</dbReference>
<evidence type="ECO:0000313" key="5">
    <source>
        <dbReference type="Proteomes" id="UP000091926"/>
    </source>
</evidence>
<dbReference type="Proteomes" id="UP000091926">
    <property type="component" value="Chromosome"/>
</dbReference>
<evidence type="ECO:0000256" key="1">
    <source>
        <dbReference type="ARBA" id="ARBA00022553"/>
    </source>
</evidence>
<dbReference type="OrthoDB" id="9802186at2"/>
<dbReference type="SMART" id="SM00448">
    <property type="entry name" value="REC"/>
    <property type="match status" value="1"/>
</dbReference>
<keyword evidence="1 2" id="KW-0597">Phosphoprotein</keyword>
<organism evidence="4 5">
    <name type="scientific">Bordetella flabilis</name>
    <dbReference type="NCBI Taxonomy" id="463014"/>
    <lineage>
        <taxon>Bacteria</taxon>
        <taxon>Pseudomonadati</taxon>
        <taxon>Pseudomonadota</taxon>
        <taxon>Betaproteobacteria</taxon>
        <taxon>Burkholderiales</taxon>
        <taxon>Alcaligenaceae</taxon>
        <taxon>Bordetella</taxon>
    </lineage>
</organism>
<dbReference type="Pfam" id="PF00072">
    <property type="entry name" value="Response_reg"/>
    <property type="match status" value="1"/>
</dbReference>
<dbReference type="AlphaFoldDB" id="A0A193GAE1"/>
<dbReference type="Gene3D" id="3.40.50.2300">
    <property type="match status" value="1"/>
</dbReference>
<gene>
    <name evidence="4" type="ORF">BAU07_05230</name>
</gene>
<dbReference type="InterPro" id="IPR050595">
    <property type="entry name" value="Bact_response_regulator"/>
</dbReference>
<keyword evidence="5" id="KW-1185">Reference proteome</keyword>
<evidence type="ECO:0000259" key="3">
    <source>
        <dbReference type="PROSITE" id="PS50110"/>
    </source>
</evidence>
<dbReference type="STRING" id="463014.BAU07_05230"/>
<name>A0A193GAE1_9BORD</name>
<dbReference type="SUPFAM" id="SSF52172">
    <property type="entry name" value="CheY-like"/>
    <property type="match status" value="1"/>
</dbReference>
<reference evidence="4 5" key="1">
    <citation type="submission" date="2016-06" db="EMBL/GenBank/DDBJ databases">
        <title>Complete genome sequences of Bordetella bronchialis and Bordetella flabilis.</title>
        <authorList>
            <person name="LiPuma J.J."/>
            <person name="Spilker T."/>
        </authorList>
    </citation>
    <scope>NUCLEOTIDE SEQUENCE [LARGE SCALE GENOMIC DNA]</scope>
    <source>
        <strain evidence="4 5">AU10664</strain>
    </source>
</reference>
<evidence type="ECO:0000313" key="4">
    <source>
        <dbReference type="EMBL" id="ANN76598.1"/>
    </source>
</evidence>
<dbReference type="KEGG" id="bfz:BAU07_05230"/>
<dbReference type="PROSITE" id="PS50110">
    <property type="entry name" value="RESPONSE_REGULATORY"/>
    <property type="match status" value="1"/>
</dbReference>
<proteinExistence type="predicted"/>
<dbReference type="InterPro" id="IPR001789">
    <property type="entry name" value="Sig_transdc_resp-reg_receiver"/>
</dbReference>